<keyword evidence="6" id="KW-1185">Reference proteome</keyword>
<dbReference type="Gene3D" id="3.40.50.2300">
    <property type="match status" value="2"/>
</dbReference>
<evidence type="ECO:0000256" key="1">
    <source>
        <dbReference type="ARBA" id="ARBA00010062"/>
    </source>
</evidence>
<accession>A0A1H6DZE5</accession>
<dbReference type="InterPro" id="IPR028081">
    <property type="entry name" value="Leu-bd"/>
</dbReference>
<dbReference type="InterPro" id="IPR028082">
    <property type="entry name" value="Peripla_BP_I"/>
</dbReference>
<dbReference type="PANTHER" id="PTHR30483:SF6">
    <property type="entry name" value="PERIPLASMIC BINDING PROTEIN OF ABC TRANSPORTER FOR NATURAL AMINO ACIDS"/>
    <property type="match status" value="1"/>
</dbReference>
<sequence>MRLIRPAQVVALVAALALATACTTSNESTGSETTGIQGATGKAETAAKTYKLGLGLPLTGSAASYGEEYRAIVEMGIEKTNRDFAADGIKIELVTADTQATAEGGVNAANKLGAVEKAPAILTGWGTVVQASMPIAEDLGFALLNAGVQTSSLVGASPNLVNLLPMNNSMFADYASHLTKTLGYKKFAYVAIDTDTGRAAAGEFANAVKAQGGEIVATESIRQDATDATAQIAKIKAANPDFLYVHALLVDGASILKAAREADLKSVIGTYNAVAESKVIREAGQEKSNGMLYVSHLPKDVDGTRELLKSLQESHPKMVIANQSYDPYWYATPFLYAQVIKKLRAQGAPVTGGNVLAVLREAKDLNVPIIGPVDLTNKLTYKAPTTIRQIKDWKADPLEDETVASVSSGG</sequence>
<dbReference type="InterPro" id="IPR051010">
    <property type="entry name" value="BCAA_transport"/>
</dbReference>
<evidence type="ECO:0000313" key="5">
    <source>
        <dbReference type="EMBL" id="SEG90469.1"/>
    </source>
</evidence>
<dbReference type="Proteomes" id="UP000236723">
    <property type="component" value="Unassembled WGS sequence"/>
</dbReference>
<name>A0A1H6DZE5_9ACTN</name>
<protein>
    <submittedName>
        <fullName evidence="5">ABC-type branched-chain amino acid transport system, substrate-binding protein</fullName>
    </submittedName>
</protein>
<comment type="similarity">
    <text evidence="1">Belongs to the leucine-binding protein family.</text>
</comment>
<evidence type="ECO:0000256" key="3">
    <source>
        <dbReference type="SAM" id="SignalP"/>
    </source>
</evidence>
<gene>
    <name evidence="5" type="ORF">SAMN04489712_12647</name>
</gene>
<dbReference type="EMBL" id="FNVO01000026">
    <property type="protein sequence ID" value="SEG90469.1"/>
    <property type="molecule type" value="Genomic_DNA"/>
</dbReference>
<proteinExistence type="inferred from homology"/>
<feature type="chain" id="PRO_5038729856" evidence="3">
    <location>
        <begin position="22"/>
        <end position="410"/>
    </location>
</feature>
<dbReference type="PANTHER" id="PTHR30483">
    <property type="entry name" value="LEUCINE-SPECIFIC-BINDING PROTEIN"/>
    <property type="match status" value="1"/>
</dbReference>
<organism evidence="5 6">
    <name type="scientific">Thermomonospora echinospora</name>
    <dbReference type="NCBI Taxonomy" id="1992"/>
    <lineage>
        <taxon>Bacteria</taxon>
        <taxon>Bacillati</taxon>
        <taxon>Actinomycetota</taxon>
        <taxon>Actinomycetes</taxon>
        <taxon>Streptosporangiales</taxon>
        <taxon>Thermomonosporaceae</taxon>
        <taxon>Thermomonospora</taxon>
    </lineage>
</organism>
<evidence type="ECO:0000256" key="2">
    <source>
        <dbReference type="ARBA" id="ARBA00022729"/>
    </source>
</evidence>
<evidence type="ECO:0000313" key="6">
    <source>
        <dbReference type="Proteomes" id="UP000236723"/>
    </source>
</evidence>
<keyword evidence="2 3" id="KW-0732">Signal</keyword>
<dbReference type="SUPFAM" id="SSF53822">
    <property type="entry name" value="Periplasmic binding protein-like I"/>
    <property type="match status" value="1"/>
</dbReference>
<feature type="domain" description="Leucine-binding protein" evidence="4">
    <location>
        <begin position="49"/>
        <end position="376"/>
    </location>
</feature>
<dbReference type="Pfam" id="PF13458">
    <property type="entry name" value="Peripla_BP_6"/>
    <property type="match status" value="1"/>
</dbReference>
<evidence type="ECO:0000259" key="4">
    <source>
        <dbReference type="Pfam" id="PF13458"/>
    </source>
</evidence>
<dbReference type="PROSITE" id="PS51257">
    <property type="entry name" value="PROKAR_LIPOPROTEIN"/>
    <property type="match status" value="1"/>
</dbReference>
<reference evidence="6" key="1">
    <citation type="submission" date="2016-10" db="EMBL/GenBank/DDBJ databases">
        <authorList>
            <person name="Varghese N."/>
            <person name="Submissions S."/>
        </authorList>
    </citation>
    <scope>NUCLEOTIDE SEQUENCE [LARGE SCALE GENOMIC DNA]</scope>
    <source>
        <strain evidence="6">DSM 43163</strain>
    </source>
</reference>
<feature type="signal peptide" evidence="3">
    <location>
        <begin position="1"/>
        <end position="21"/>
    </location>
</feature>
<dbReference type="AlphaFoldDB" id="A0A1H6DZE5"/>